<name>A0A200PU35_MACCD</name>
<keyword evidence="2" id="KW-0863">Zinc-finger</keyword>
<evidence type="ECO:0000313" key="6">
    <source>
        <dbReference type="EMBL" id="OVA01702.1"/>
    </source>
</evidence>
<evidence type="ECO:0000256" key="1">
    <source>
        <dbReference type="ARBA" id="ARBA00022723"/>
    </source>
</evidence>
<dbReference type="GO" id="GO:0008270">
    <property type="term" value="F:zinc ion binding"/>
    <property type="evidence" value="ECO:0007669"/>
    <property type="project" value="UniProtKB-KW"/>
</dbReference>
<dbReference type="AlphaFoldDB" id="A0A200PU35"/>
<dbReference type="InterPro" id="IPR003656">
    <property type="entry name" value="Znf_BED"/>
</dbReference>
<evidence type="ECO:0000256" key="4">
    <source>
        <dbReference type="SAM" id="MobiDB-lite"/>
    </source>
</evidence>
<accession>A0A200PU35</accession>
<evidence type="ECO:0000256" key="2">
    <source>
        <dbReference type="ARBA" id="ARBA00022771"/>
    </source>
</evidence>
<organism evidence="6 7">
    <name type="scientific">Macleaya cordata</name>
    <name type="common">Five-seeded plume-poppy</name>
    <name type="synonym">Bocconia cordata</name>
    <dbReference type="NCBI Taxonomy" id="56857"/>
    <lineage>
        <taxon>Eukaryota</taxon>
        <taxon>Viridiplantae</taxon>
        <taxon>Streptophyta</taxon>
        <taxon>Embryophyta</taxon>
        <taxon>Tracheophyta</taxon>
        <taxon>Spermatophyta</taxon>
        <taxon>Magnoliopsida</taxon>
        <taxon>Ranunculales</taxon>
        <taxon>Papaveraceae</taxon>
        <taxon>Papaveroideae</taxon>
        <taxon>Macleaya</taxon>
    </lineage>
</organism>
<dbReference type="PANTHER" id="PTHR34396:SF24">
    <property type="entry name" value="BED-TYPE DOMAIN-CONTAINING PROTEIN"/>
    <property type="match status" value="1"/>
</dbReference>
<dbReference type="Proteomes" id="UP000195402">
    <property type="component" value="Unassembled WGS sequence"/>
</dbReference>
<evidence type="ECO:0000313" key="7">
    <source>
        <dbReference type="Proteomes" id="UP000195402"/>
    </source>
</evidence>
<keyword evidence="7" id="KW-1185">Reference proteome</keyword>
<feature type="compositionally biased region" description="Basic and acidic residues" evidence="4">
    <location>
        <begin position="10"/>
        <end position="25"/>
    </location>
</feature>
<dbReference type="GO" id="GO:0006357">
    <property type="term" value="P:regulation of transcription by RNA polymerase II"/>
    <property type="evidence" value="ECO:0007669"/>
    <property type="project" value="TreeGrafter"/>
</dbReference>
<keyword evidence="1" id="KW-0479">Metal-binding</keyword>
<reference evidence="6 7" key="1">
    <citation type="journal article" date="2017" name="Mol. Plant">
        <title>The Genome of Medicinal Plant Macleaya cordata Provides New Insights into Benzylisoquinoline Alkaloids Metabolism.</title>
        <authorList>
            <person name="Liu X."/>
            <person name="Liu Y."/>
            <person name="Huang P."/>
            <person name="Ma Y."/>
            <person name="Qing Z."/>
            <person name="Tang Q."/>
            <person name="Cao H."/>
            <person name="Cheng P."/>
            <person name="Zheng Y."/>
            <person name="Yuan Z."/>
            <person name="Zhou Y."/>
            <person name="Liu J."/>
            <person name="Tang Z."/>
            <person name="Zhuo Y."/>
            <person name="Zhang Y."/>
            <person name="Yu L."/>
            <person name="Huang J."/>
            <person name="Yang P."/>
            <person name="Peng Q."/>
            <person name="Zhang J."/>
            <person name="Jiang W."/>
            <person name="Zhang Z."/>
            <person name="Lin K."/>
            <person name="Ro D.K."/>
            <person name="Chen X."/>
            <person name="Xiong X."/>
            <person name="Shang Y."/>
            <person name="Huang S."/>
            <person name="Zeng J."/>
        </authorList>
    </citation>
    <scope>NUCLEOTIDE SEQUENCE [LARGE SCALE GENOMIC DNA]</scope>
    <source>
        <strain evidence="7">cv. BLH2017</strain>
        <tissue evidence="6">Root</tissue>
    </source>
</reference>
<proteinExistence type="predicted"/>
<dbReference type="InterPro" id="IPR053031">
    <property type="entry name" value="Cuticle_assoc_protein"/>
</dbReference>
<dbReference type="SUPFAM" id="SSF57667">
    <property type="entry name" value="beta-beta-alpha zinc fingers"/>
    <property type="match status" value="1"/>
</dbReference>
<dbReference type="EMBL" id="MVGT01004039">
    <property type="protein sequence ID" value="OVA01702.1"/>
    <property type="molecule type" value="Genomic_DNA"/>
</dbReference>
<evidence type="ECO:0000256" key="3">
    <source>
        <dbReference type="ARBA" id="ARBA00022833"/>
    </source>
</evidence>
<evidence type="ECO:0000259" key="5">
    <source>
        <dbReference type="Pfam" id="PF02892"/>
    </source>
</evidence>
<protein>
    <submittedName>
        <fullName evidence="6">Zinc finger protein</fullName>
    </submittedName>
</protein>
<feature type="domain" description="BED-type" evidence="5">
    <location>
        <begin position="35"/>
        <end position="80"/>
    </location>
</feature>
<keyword evidence="3" id="KW-0862">Zinc</keyword>
<comment type="caution">
    <text evidence="6">The sequence shown here is derived from an EMBL/GenBank/DDBJ whole genome shotgun (WGS) entry which is preliminary data.</text>
</comment>
<dbReference type="InterPro" id="IPR036236">
    <property type="entry name" value="Znf_C2H2_sf"/>
</dbReference>
<dbReference type="GO" id="GO:1990837">
    <property type="term" value="F:sequence-specific double-stranded DNA binding"/>
    <property type="evidence" value="ECO:0007669"/>
    <property type="project" value="TreeGrafter"/>
</dbReference>
<sequence length="205" mass="23300">MSGNDCNNDTSEKVELEEPKIEDSGRKKRRRSLKSSVWSDFDLIKKNGTEKAKCKHCGMEYCHDSKRSGTSTLQRHIQKCLRLGTRDAGQLIISPMSWNGNMTASVEKLDQAVFREKLYPGTYGLEVENVRNRMDLLYREYSSCKSKELTSSTVANFGSLGEGNSTFDEDEIGEDLQFKLKGAVPVPSLYCHHCDISRVRRFRIS</sequence>
<dbReference type="SMART" id="SM00614">
    <property type="entry name" value="ZnF_BED"/>
    <property type="match status" value="1"/>
</dbReference>
<dbReference type="Pfam" id="PF02892">
    <property type="entry name" value="zf-BED"/>
    <property type="match status" value="1"/>
</dbReference>
<dbReference type="PANTHER" id="PTHR34396">
    <property type="entry name" value="OS03G0264950 PROTEIN-RELATED"/>
    <property type="match status" value="1"/>
</dbReference>
<dbReference type="OrthoDB" id="1873329at2759"/>
<gene>
    <name evidence="6" type="ORF">BVC80_9071g19</name>
</gene>
<dbReference type="GO" id="GO:0005634">
    <property type="term" value="C:nucleus"/>
    <property type="evidence" value="ECO:0007669"/>
    <property type="project" value="TreeGrafter"/>
</dbReference>
<dbReference type="InParanoid" id="A0A200PU35"/>
<feature type="region of interest" description="Disordered" evidence="4">
    <location>
        <begin position="1"/>
        <end position="33"/>
    </location>
</feature>